<keyword evidence="7" id="KW-0804">Transcription</keyword>
<evidence type="ECO:0000256" key="6">
    <source>
        <dbReference type="ARBA" id="ARBA00023136"/>
    </source>
</evidence>
<sequence>MNSSDSAPADVEGIAALVATSALSEDEARSRWPEATRSPQFDHWLAIHRDTLAAVSAPEATPAPAGLRKRLLREVAQRSHEPRSTRAPWFFGAAAAAAIVVGAGAWVAFNPTQEQAEVYAANVADGTLTITLEPGGDVARLELDNVPPPPEGTVYQMWVSTSDGARSLGSMGPADVTDHTQVEVGGFRDASEFMITAEAGGAAEAPSEPLVLVPLD</sequence>
<gene>
    <name evidence="12" type="ORF">EKI59_04585</name>
</gene>
<dbReference type="PANTHER" id="PTHR37461:SF1">
    <property type="entry name" value="ANTI-SIGMA-K FACTOR RSKA"/>
    <property type="match status" value="1"/>
</dbReference>
<protein>
    <recommendedName>
        <fullName evidence="9">Regulator of SigK</fullName>
    </recommendedName>
    <alternativeName>
        <fullName evidence="8">Sigma-K anti-sigma factor RskA</fullName>
    </alternativeName>
</protein>
<name>A0A6C1TYI5_9CORY</name>
<organism evidence="12 13">
    <name type="scientific">Corynebacterium sanguinis</name>
    <dbReference type="NCBI Taxonomy" id="2594913"/>
    <lineage>
        <taxon>Bacteria</taxon>
        <taxon>Bacillati</taxon>
        <taxon>Actinomycetota</taxon>
        <taxon>Actinomycetes</taxon>
        <taxon>Mycobacteriales</taxon>
        <taxon>Corynebacteriaceae</taxon>
        <taxon>Corynebacterium</taxon>
    </lineage>
</organism>
<evidence type="ECO:0000256" key="10">
    <source>
        <dbReference type="SAM" id="Phobius"/>
    </source>
</evidence>
<evidence type="ECO:0000256" key="7">
    <source>
        <dbReference type="ARBA" id="ARBA00023163"/>
    </source>
</evidence>
<dbReference type="EMBL" id="RXIR01000007">
    <property type="protein sequence ID" value="TVS29093.1"/>
    <property type="molecule type" value="Genomic_DNA"/>
</dbReference>
<evidence type="ECO:0000256" key="1">
    <source>
        <dbReference type="ARBA" id="ARBA00004162"/>
    </source>
</evidence>
<evidence type="ECO:0000259" key="11">
    <source>
        <dbReference type="Pfam" id="PF10099"/>
    </source>
</evidence>
<comment type="caution">
    <text evidence="12">The sequence shown here is derived from an EMBL/GenBank/DDBJ whole genome shotgun (WGS) entry which is preliminary data.</text>
</comment>
<keyword evidence="4 10" id="KW-1133">Transmembrane helix</keyword>
<dbReference type="AlphaFoldDB" id="A0A6C1TYI5"/>
<dbReference type="GO" id="GO:0016989">
    <property type="term" value="F:sigma factor antagonist activity"/>
    <property type="evidence" value="ECO:0007669"/>
    <property type="project" value="TreeGrafter"/>
</dbReference>
<dbReference type="InterPro" id="IPR041916">
    <property type="entry name" value="Anti_sigma_zinc_sf"/>
</dbReference>
<dbReference type="OrthoDB" id="153510at2"/>
<feature type="domain" description="Anti-sigma K factor RskA C-terminal" evidence="11">
    <location>
        <begin position="93"/>
        <end position="209"/>
    </location>
</feature>
<evidence type="ECO:0000313" key="13">
    <source>
        <dbReference type="Proteomes" id="UP000336646"/>
    </source>
</evidence>
<dbReference type="GeneID" id="74902883"/>
<dbReference type="InterPro" id="IPR018764">
    <property type="entry name" value="RskA_C"/>
</dbReference>
<keyword evidence="5" id="KW-0805">Transcription regulation</keyword>
<dbReference type="PANTHER" id="PTHR37461">
    <property type="entry name" value="ANTI-SIGMA-K FACTOR RSKA"/>
    <property type="match status" value="1"/>
</dbReference>
<dbReference type="Gene3D" id="1.10.10.1320">
    <property type="entry name" value="Anti-sigma factor, zinc-finger domain"/>
    <property type="match status" value="1"/>
</dbReference>
<dbReference type="RefSeq" id="WP_144318495.1">
    <property type="nucleotide sequence ID" value="NZ_CP038157.1"/>
</dbReference>
<evidence type="ECO:0000256" key="4">
    <source>
        <dbReference type="ARBA" id="ARBA00022989"/>
    </source>
</evidence>
<accession>A0A6C1TYI5</accession>
<dbReference type="GO" id="GO:0006417">
    <property type="term" value="P:regulation of translation"/>
    <property type="evidence" value="ECO:0007669"/>
    <property type="project" value="TreeGrafter"/>
</dbReference>
<comment type="subcellular location">
    <subcellularLocation>
        <location evidence="1">Cell membrane</location>
        <topology evidence="1">Single-pass membrane protein</topology>
    </subcellularLocation>
</comment>
<evidence type="ECO:0000256" key="8">
    <source>
        <dbReference type="ARBA" id="ARBA00029829"/>
    </source>
</evidence>
<dbReference type="Proteomes" id="UP000336646">
    <property type="component" value="Unassembled WGS sequence"/>
</dbReference>
<keyword evidence="6 10" id="KW-0472">Membrane</keyword>
<reference evidence="12 13" key="1">
    <citation type="submission" date="2018-12" db="EMBL/GenBank/DDBJ databases">
        <title>Corynebacterium sanguinis sp. nov., a clinically-associated and environmental corynebacterium.</title>
        <authorList>
            <person name="Gonzales-Siles L."/>
            <person name="Jaen-Luchoro D."/>
            <person name="Cardew S."/>
            <person name="Inganas E."/>
            <person name="Ohlen M."/>
            <person name="Jensie-Markopolous S."/>
            <person name="Pinyeiro-Iglesias B."/>
            <person name="Molin K."/>
            <person name="Skovbjerg S."/>
            <person name="Svensson-Stadler L."/>
            <person name="Funke G."/>
            <person name="Moore E.R.B."/>
        </authorList>
    </citation>
    <scope>NUCLEOTIDE SEQUENCE [LARGE SCALE GENOMIC DNA]</scope>
    <source>
        <strain evidence="12 13">58734</strain>
    </source>
</reference>
<proteinExistence type="predicted"/>
<dbReference type="InterPro" id="IPR051474">
    <property type="entry name" value="Anti-sigma-K/W_factor"/>
</dbReference>
<keyword evidence="3 10" id="KW-0812">Transmembrane</keyword>
<dbReference type="GO" id="GO:0005886">
    <property type="term" value="C:plasma membrane"/>
    <property type="evidence" value="ECO:0007669"/>
    <property type="project" value="UniProtKB-SubCell"/>
</dbReference>
<evidence type="ECO:0000256" key="5">
    <source>
        <dbReference type="ARBA" id="ARBA00023015"/>
    </source>
</evidence>
<evidence type="ECO:0000256" key="2">
    <source>
        <dbReference type="ARBA" id="ARBA00022475"/>
    </source>
</evidence>
<dbReference type="Pfam" id="PF10099">
    <property type="entry name" value="RskA_C"/>
    <property type="match status" value="1"/>
</dbReference>
<evidence type="ECO:0000256" key="3">
    <source>
        <dbReference type="ARBA" id="ARBA00022692"/>
    </source>
</evidence>
<evidence type="ECO:0000313" key="12">
    <source>
        <dbReference type="EMBL" id="TVS29093.1"/>
    </source>
</evidence>
<feature type="transmembrane region" description="Helical" evidence="10">
    <location>
        <begin position="87"/>
        <end position="109"/>
    </location>
</feature>
<keyword evidence="2" id="KW-1003">Cell membrane</keyword>
<evidence type="ECO:0000256" key="9">
    <source>
        <dbReference type="ARBA" id="ARBA00030803"/>
    </source>
</evidence>